<evidence type="ECO:0000313" key="3">
    <source>
        <dbReference type="Proteomes" id="UP000823561"/>
    </source>
</evidence>
<gene>
    <name evidence="2" type="ORF">AALO_G00098740</name>
</gene>
<keyword evidence="3" id="KW-1185">Reference proteome</keyword>
<protein>
    <submittedName>
        <fullName evidence="2">Uncharacterized protein</fullName>
    </submittedName>
</protein>
<feature type="compositionally biased region" description="Low complexity" evidence="1">
    <location>
        <begin position="41"/>
        <end position="63"/>
    </location>
</feature>
<feature type="compositionally biased region" description="Low complexity" evidence="1">
    <location>
        <begin position="96"/>
        <end position="113"/>
    </location>
</feature>
<evidence type="ECO:0000313" key="2">
    <source>
        <dbReference type="EMBL" id="KAG5278415.1"/>
    </source>
</evidence>
<dbReference type="AlphaFoldDB" id="A0AAV6GTZ5"/>
<dbReference type="EMBL" id="JADWDJ010000007">
    <property type="protein sequence ID" value="KAG5278415.1"/>
    <property type="molecule type" value="Genomic_DNA"/>
</dbReference>
<feature type="compositionally biased region" description="Polar residues" evidence="1">
    <location>
        <begin position="30"/>
        <end position="40"/>
    </location>
</feature>
<comment type="caution">
    <text evidence="2">The sequence shown here is derived from an EMBL/GenBank/DDBJ whole genome shotgun (WGS) entry which is preliminary data.</text>
</comment>
<reference evidence="2" key="1">
    <citation type="submission" date="2020-10" db="EMBL/GenBank/DDBJ databases">
        <title>Chromosome-scale genome assembly of the Allis shad, Alosa alosa.</title>
        <authorList>
            <person name="Margot Z."/>
            <person name="Christophe K."/>
            <person name="Cabau C."/>
            <person name="Louis A."/>
            <person name="Berthelot C."/>
            <person name="Parey E."/>
            <person name="Roest Crollius H."/>
            <person name="Montfort J."/>
            <person name="Robinson-Rechavi M."/>
            <person name="Bucao C."/>
            <person name="Bouchez O."/>
            <person name="Gislard M."/>
            <person name="Lluch J."/>
            <person name="Milhes M."/>
            <person name="Lampietro C."/>
            <person name="Lopez Roques C."/>
            <person name="Donnadieu C."/>
            <person name="Braasch I."/>
            <person name="Desvignes T."/>
            <person name="Postlethwait J."/>
            <person name="Bobe J."/>
            <person name="Guiguen Y."/>
        </authorList>
    </citation>
    <scope>NUCLEOTIDE SEQUENCE</scope>
    <source>
        <strain evidence="2">M-15738</strain>
        <tissue evidence="2">Blood</tissue>
    </source>
</reference>
<accession>A0AAV6GTZ5</accession>
<feature type="region of interest" description="Disordered" evidence="1">
    <location>
        <begin position="1"/>
        <end position="113"/>
    </location>
</feature>
<proteinExistence type="predicted"/>
<feature type="compositionally biased region" description="Acidic residues" evidence="1">
    <location>
        <begin position="1"/>
        <end position="15"/>
    </location>
</feature>
<dbReference type="Proteomes" id="UP000823561">
    <property type="component" value="Chromosome 7"/>
</dbReference>
<sequence>MEYPEGEEGEEEEEEGKLYLTPQGYAHTPSAASTGHVTDGSTGDLSEISSLSSGSRHSGSPSERGLKSGGGSMDSSSKLYIISPTGSAPGSDAHAHALAPHHQQQQQQQHPYLGQHAQLQLQREKYLMSWKKAHEASTLDQEQNSPTDGLVSLLLRALLQKARYSSSTRYAFLLLTPAM</sequence>
<name>A0AAV6GTZ5_9TELE</name>
<evidence type="ECO:0000256" key="1">
    <source>
        <dbReference type="SAM" id="MobiDB-lite"/>
    </source>
</evidence>
<organism evidence="2 3">
    <name type="scientific">Alosa alosa</name>
    <name type="common">allis shad</name>
    <dbReference type="NCBI Taxonomy" id="278164"/>
    <lineage>
        <taxon>Eukaryota</taxon>
        <taxon>Metazoa</taxon>
        <taxon>Chordata</taxon>
        <taxon>Craniata</taxon>
        <taxon>Vertebrata</taxon>
        <taxon>Euteleostomi</taxon>
        <taxon>Actinopterygii</taxon>
        <taxon>Neopterygii</taxon>
        <taxon>Teleostei</taxon>
        <taxon>Clupei</taxon>
        <taxon>Clupeiformes</taxon>
        <taxon>Clupeoidei</taxon>
        <taxon>Clupeidae</taxon>
        <taxon>Alosa</taxon>
    </lineage>
</organism>